<dbReference type="Pfam" id="PF14838">
    <property type="entry name" value="INTS5_C"/>
    <property type="match status" value="1"/>
</dbReference>
<evidence type="ECO:0000313" key="2">
    <source>
        <dbReference type="EMBL" id="NXE30861.1"/>
    </source>
</evidence>
<evidence type="ECO:0000259" key="1">
    <source>
        <dbReference type="Pfam" id="PF14838"/>
    </source>
</evidence>
<comment type="caution">
    <text evidence="2">The sequence shown here is derived from an EMBL/GenBank/DDBJ whole genome shotgun (WGS) entry which is preliminary data.</text>
</comment>
<feature type="non-terminal residue" evidence="2">
    <location>
        <position position="1"/>
    </location>
</feature>
<dbReference type="GO" id="GO:0034472">
    <property type="term" value="P:snRNA 3'-end processing"/>
    <property type="evidence" value="ECO:0007669"/>
    <property type="project" value="TreeGrafter"/>
</dbReference>
<keyword evidence="3" id="KW-1185">Reference proteome</keyword>
<evidence type="ECO:0000313" key="3">
    <source>
        <dbReference type="Proteomes" id="UP000560386"/>
    </source>
</evidence>
<sequence>MPASVITPPAAPPLHAGVREACDRLLQLLLFRLQKSVYERGAGGNDADLPPPPRCVPFLEALKPHARDLCAETLRMERKRYVWQHRLLALLAAYAAARRGDAVGAESLAFLLTAAGTPEELGLAAQLHAGLVATLPRLLPAALHVSLRQIHAGFLPEKAAARFFRNLAAAA</sequence>
<dbReference type="GO" id="GO:0032039">
    <property type="term" value="C:integrator complex"/>
    <property type="evidence" value="ECO:0007669"/>
    <property type="project" value="InterPro"/>
</dbReference>
<dbReference type="PANTHER" id="PTHR31697:SF2">
    <property type="entry name" value="INTEGRATOR COMPLEX SUBUNIT 5"/>
    <property type="match status" value="1"/>
</dbReference>
<dbReference type="AlphaFoldDB" id="A0A7K8LP05"/>
<reference evidence="2 3" key="1">
    <citation type="submission" date="2019-09" db="EMBL/GenBank/DDBJ databases">
        <title>Bird 10,000 Genomes (B10K) Project - Family phase.</title>
        <authorList>
            <person name="Zhang G."/>
        </authorList>
    </citation>
    <scope>NUCLEOTIDE SEQUENCE [LARGE SCALE GENOMIC DNA]</scope>
    <source>
        <strain evidence="2">B10K-CU-031-01</strain>
        <tissue evidence="2">Muscle</tissue>
    </source>
</reference>
<accession>A0A7K8LP05</accession>
<organism evidence="2 3">
    <name type="scientific">Ardeotis kori</name>
    <dbReference type="NCBI Taxonomy" id="89386"/>
    <lineage>
        <taxon>Eukaryota</taxon>
        <taxon>Metazoa</taxon>
        <taxon>Chordata</taxon>
        <taxon>Craniata</taxon>
        <taxon>Vertebrata</taxon>
        <taxon>Euteleostomi</taxon>
        <taxon>Archelosauria</taxon>
        <taxon>Archosauria</taxon>
        <taxon>Dinosauria</taxon>
        <taxon>Saurischia</taxon>
        <taxon>Theropoda</taxon>
        <taxon>Coelurosauria</taxon>
        <taxon>Aves</taxon>
        <taxon>Neognathae</taxon>
        <taxon>Neoaves</taxon>
        <taxon>Otidimorphae</taxon>
        <taxon>Otidiformes</taxon>
        <taxon>Otididae</taxon>
        <taxon>Ardeotis</taxon>
    </lineage>
</organism>
<name>A0A7K8LP05_9AVES</name>
<dbReference type="EMBL" id="VWPR01006211">
    <property type="protein sequence ID" value="NXE30861.1"/>
    <property type="molecule type" value="Genomic_DNA"/>
</dbReference>
<gene>
    <name evidence="2" type="primary">Ints5_1</name>
    <name evidence="2" type="ORF">ARDKOR_R15009</name>
</gene>
<feature type="non-terminal residue" evidence="2">
    <location>
        <position position="171"/>
    </location>
</feature>
<dbReference type="PANTHER" id="PTHR31697">
    <property type="entry name" value="INTEGRATOR COMPLEX SUBUNIT 5"/>
    <property type="match status" value="1"/>
</dbReference>
<dbReference type="Proteomes" id="UP000560386">
    <property type="component" value="Unassembled WGS sequence"/>
</dbReference>
<feature type="domain" description="Integrator complex subunit 5 C-terminal" evidence="1">
    <location>
        <begin position="1"/>
        <end position="169"/>
    </location>
</feature>
<proteinExistence type="predicted"/>
<dbReference type="InterPro" id="IPR029444">
    <property type="entry name" value="INTS5_C"/>
</dbReference>
<dbReference type="InterPro" id="IPR040316">
    <property type="entry name" value="INTS5"/>
</dbReference>
<protein>
    <submittedName>
        <fullName evidence="2">INT5 protein</fullName>
    </submittedName>
</protein>